<dbReference type="RefSeq" id="WP_068848582.1">
    <property type="nucleotide sequence ID" value="NZ_LYDR01000110.1"/>
</dbReference>
<dbReference type="Gene3D" id="3.30.870.10">
    <property type="entry name" value="Endonuclease Chain A"/>
    <property type="match status" value="2"/>
</dbReference>
<dbReference type="AlphaFoldDB" id="A0A1C3EAW6"/>
<feature type="transmembrane region" description="Helical" evidence="13">
    <location>
        <begin position="34"/>
        <end position="56"/>
    </location>
</feature>
<keyword evidence="4" id="KW-0808">Transferase</keyword>
<evidence type="ECO:0000313" key="16">
    <source>
        <dbReference type="Proteomes" id="UP000094828"/>
    </source>
</evidence>
<keyword evidence="9 13" id="KW-0472">Membrane</keyword>
<evidence type="ECO:0000256" key="2">
    <source>
        <dbReference type="ARBA" id="ARBA00022475"/>
    </source>
</evidence>
<keyword evidence="10" id="KW-0594">Phospholipid biosynthesis</keyword>
<evidence type="ECO:0000256" key="13">
    <source>
        <dbReference type="SAM" id="Phobius"/>
    </source>
</evidence>
<evidence type="ECO:0000259" key="14">
    <source>
        <dbReference type="PROSITE" id="PS50035"/>
    </source>
</evidence>
<dbReference type="Proteomes" id="UP000094828">
    <property type="component" value="Unassembled WGS sequence"/>
</dbReference>
<keyword evidence="3" id="KW-0444">Lipid biosynthesis</keyword>
<dbReference type="CDD" id="cd09110">
    <property type="entry name" value="PLDc_CLS_1"/>
    <property type="match status" value="1"/>
</dbReference>
<dbReference type="Pfam" id="PF13396">
    <property type="entry name" value="PLDc_N"/>
    <property type="match status" value="1"/>
</dbReference>
<evidence type="ECO:0000256" key="11">
    <source>
        <dbReference type="ARBA" id="ARBA00023264"/>
    </source>
</evidence>
<sequence>MFNWLPGTLAVISFVLQFSLVSVVLLTKRRQETATVAWIITIITLPYIGAILYLIFGINRVESTVKHRLRAWRRLSHRLPELSERHLLDSDRLTPLQSNMAKVATRLAESRPTMHNRVDLLHDAGIAFDEIETAIRNARATIHLEYYIWQPDKIGTRLRDLLIEKARAGVKVRFLYDSIGSLRLSRRFIAPMREAGIEISAFVPGRGWLESWSLNLRNHRKIIIVDGEIGFTGGMNVGDEYLSRVPHFGHWSDTHLRLMGPSVLQLQMIFAEDWHCATGREISWQDDFPRPETHGHVEAQVVSGGPHMEDSVFQALFFAAINEARHHITITTGYFVPTNALVVALECAAVRGVKVRLLLSGAKGYWYTRMAGRSSYSPLLRAGAEIWEYNRGYLHSKTLTLDGEYSLVGSPNFDSRSVFLNFEVAVAMYDKGIAEQLNSQFEIDVRQAEPIEKSLWFKRSRWQKLQENWARMFAPIL</sequence>
<dbReference type="Pfam" id="PF13091">
    <property type="entry name" value="PLDc_2"/>
    <property type="match status" value="2"/>
</dbReference>
<dbReference type="PROSITE" id="PS50035">
    <property type="entry name" value="PLD"/>
    <property type="match status" value="2"/>
</dbReference>
<evidence type="ECO:0000256" key="7">
    <source>
        <dbReference type="ARBA" id="ARBA00022989"/>
    </source>
</evidence>
<comment type="subcellular location">
    <subcellularLocation>
        <location evidence="1">Cell membrane</location>
        <topology evidence="1">Multi-pass membrane protein</topology>
    </subcellularLocation>
</comment>
<proteinExistence type="predicted"/>
<dbReference type="InterPro" id="IPR027379">
    <property type="entry name" value="CLS_N"/>
</dbReference>
<name>A0A1C3EAW6_9PLAN</name>
<dbReference type="EMBL" id="LYDR01000110">
    <property type="protein sequence ID" value="ODA30382.1"/>
    <property type="molecule type" value="Genomic_DNA"/>
</dbReference>
<evidence type="ECO:0000256" key="8">
    <source>
        <dbReference type="ARBA" id="ARBA00023098"/>
    </source>
</evidence>
<keyword evidence="5 13" id="KW-0812">Transmembrane</keyword>
<feature type="transmembrane region" description="Helical" evidence="13">
    <location>
        <begin position="6"/>
        <end position="27"/>
    </location>
</feature>
<dbReference type="GO" id="GO:0008808">
    <property type="term" value="F:cardiolipin synthase activity"/>
    <property type="evidence" value="ECO:0007669"/>
    <property type="project" value="UniProtKB-UniRule"/>
</dbReference>
<evidence type="ECO:0000256" key="4">
    <source>
        <dbReference type="ARBA" id="ARBA00022679"/>
    </source>
</evidence>
<dbReference type="SUPFAM" id="SSF56024">
    <property type="entry name" value="Phospholipase D/nuclease"/>
    <property type="match status" value="2"/>
</dbReference>
<dbReference type="CDD" id="cd09112">
    <property type="entry name" value="PLDc_CLS_2"/>
    <property type="match status" value="1"/>
</dbReference>
<accession>A0A1C3EAW6</accession>
<evidence type="ECO:0000256" key="5">
    <source>
        <dbReference type="ARBA" id="ARBA00022692"/>
    </source>
</evidence>
<evidence type="ECO:0000313" key="15">
    <source>
        <dbReference type="EMBL" id="ODA30382.1"/>
    </source>
</evidence>
<dbReference type="GO" id="GO:0032049">
    <property type="term" value="P:cardiolipin biosynthetic process"/>
    <property type="evidence" value="ECO:0007669"/>
    <property type="project" value="UniProtKB-UniRule"/>
</dbReference>
<protein>
    <recommendedName>
        <fullName evidence="12">Cardiolipin synthase</fullName>
        <ecNumber evidence="12">2.7.8.-</ecNumber>
    </recommendedName>
</protein>
<evidence type="ECO:0000256" key="1">
    <source>
        <dbReference type="ARBA" id="ARBA00004651"/>
    </source>
</evidence>
<dbReference type="SMART" id="SM00155">
    <property type="entry name" value="PLDc"/>
    <property type="match status" value="2"/>
</dbReference>
<dbReference type="NCBIfam" id="TIGR04265">
    <property type="entry name" value="bac_cardiolipin"/>
    <property type="match status" value="1"/>
</dbReference>
<evidence type="ECO:0000256" key="9">
    <source>
        <dbReference type="ARBA" id="ARBA00023136"/>
    </source>
</evidence>
<dbReference type="STRING" id="1841610.A6X21_00440"/>
<dbReference type="InterPro" id="IPR022924">
    <property type="entry name" value="Cardiolipin_synthase"/>
</dbReference>
<dbReference type="InterPro" id="IPR001736">
    <property type="entry name" value="PLipase_D/transphosphatidylase"/>
</dbReference>
<dbReference type="OrthoDB" id="9762009at2"/>
<evidence type="ECO:0000256" key="6">
    <source>
        <dbReference type="ARBA" id="ARBA00022737"/>
    </source>
</evidence>
<dbReference type="GO" id="GO:0005886">
    <property type="term" value="C:plasma membrane"/>
    <property type="evidence" value="ECO:0007669"/>
    <property type="project" value="UniProtKB-SubCell"/>
</dbReference>
<dbReference type="PANTHER" id="PTHR21248">
    <property type="entry name" value="CARDIOLIPIN SYNTHASE"/>
    <property type="match status" value="1"/>
</dbReference>
<evidence type="ECO:0000256" key="10">
    <source>
        <dbReference type="ARBA" id="ARBA00023209"/>
    </source>
</evidence>
<dbReference type="PANTHER" id="PTHR21248:SF22">
    <property type="entry name" value="PHOSPHOLIPASE D"/>
    <property type="match status" value="1"/>
</dbReference>
<feature type="domain" description="PLD phosphodiesterase" evidence="14">
    <location>
        <begin position="214"/>
        <end position="241"/>
    </location>
</feature>
<comment type="caution">
    <text evidence="15">The sequence shown here is derived from an EMBL/GenBank/DDBJ whole genome shotgun (WGS) entry which is preliminary data.</text>
</comment>
<keyword evidence="7 13" id="KW-1133">Transmembrane helix</keyword>
<evidence type="ECO:0000256" key="3">
    <source>
        <dbReference type="ARBA" id="ARBA00022516"/>
    </source>
</evidence>
<evidence type="ECO:0000256" key="12">
    <source>
        <dbReference type="NCBIfam" id="TIGR04265"/>
    </source>
</evidence>
<dbReference type="InterPro" id="IPR025202">
    <property type="entry name" value="PLD-like_dom"/>
</dbReference>
<organism evidence="15 16">
    <name type="scientific">Planctopirus hydrillae</name>
    <dbReference type="NCBI Taxonomy" id="1841610"/>
    <lineage>
        <taxon>Bacteria</taxon>
        <taxon>Pseudomonadati</taxon>
        <taxon>Planctomycetota</taxon>
        <taxon>Planctomycetia</taxon>
        <taxon>Planctomycetales</taxon>
        <taxon>Planctomycetaceae</taxon>
        <taxon>Planctopirus</taxon>
    </lineage>
</organism>
<keyword evidence="11" id="KW-1208">Phospholipid metabolism</keyword>
<reference evidence="15 16" key="1">
    <citation type="submission" date="2016-05" db="EMBL/GenBank/DDBJ databases">
        <title>Genomic and physiological characterization of Planctopirus sp. isolated from fresh water lake.</title>
        <authorList>
            <person name="Subhash Y."/>
            <person name="Ramana C."/>
        </authorList>
    </citation>
    <scope>NUCLEOTIDE SEQUENCE [LARGE SCALE GENOMIC DNA]</scope>
    <source>
        <strain evidence="15 16">JC280</strain>
    </source>
</reference>
<keyword evidence="16" id="KW-1185">Reference proteome</keyword>
<keyword evidence="2" id="KW-1003">Cell membrane</keyword>
<keyword evidence="6" id="KW-0677">Repeat</keyword>
<keyword evidence="8" id="KW-0443">Lipid metabolism</keyword>
<feature type="domain" description="PLD phosphodiesterase" evidence="14">
    <location>
        <begin position="390"/>
        <end position="417"/>
    </location>
</feature>
<dbReference type="EC" id="2.7.8.-" evidence="12"/>
<gene>
    <name evidence="15" type="ORF">A6X21_00440</name>
</gene>